<dbReference type="Pfam" id="PF07690">
    <property type="entry name" value="MFS_1"/>
    <property type="match status" value="1"/>
</dbReference>
<feature type="transmembrane region" description="Helical" evidence="12">
    <location>
        <begin position="332"/>
        <end position="354"/>
    </location>
</feature>
<feature type="transmembrane region" description="Helical" evidence="12">
    <location>
        <begin position="77"/>
        <end position="97"/>
    </location>
</feature>
<dbReference type="AlphaFoldDB" id="A0A9Q0N4D5"/>
<reference evidence="14" key="1">
    <citation type="submission" date="2022-07" db="EMBL/GenBank/DDBJ databases">
        <authorList>
            <person name="Trinca V."/>
            <person name="Uliana J.V.C."/>
            <person name="Torres T.T."/>
            <person name="Ward R.J."/>
            <person name="Monesi N."/>
        </authorList>
    </citation>
    <scope>NUCLEOTIDE SEQUENCE</scope>
    <source>
        <strain evidence="14">HSMRA1968</strain>
        <tissue evidence="14">Whole embryos</tissue>
    </source>
</reference>
<dbReference type="CDD" id="cd17318">
    <property type="entry name" value="MFS_SLC17"/>
    <property type="match status" value="1"/>
</dbReference>
<sequence>MNVCSKLNECLKDEAYSLRVNLSIGIVAMTDNSSNPEFVKYDWPESTRGLILSSFFWGYVISQIPAGLLAQRFGPKLFLLSTALICSVLTIATPFAAKIDWKVLCALRVLQGLAQGFIFPSVHTSLAKWVHPSERGLLATFTYSGTQIGTVLMLAVSGIIAASSAGWPGIFYISGALGVIWSVAFHIFGSNSPSEYSSITKAERDFIESMPGSSNDRKKVIPWKEIFKSKPFWALLISHCAQNWGFWTLLTQIPSYMKDVLNFNIKSNALLSALPYLIMWILSLVCSEISDFIMRRGYVSVGVGRKIFNTIGLWTPAVLLIALGYVSKENPSLAVVLLTTAIAFNSASFVGYLINHMDLSPNFAGTLMGCTNATANVFSILGPMFVGFVVTDAVTASRDTVDTMDIADFEKSR</sequence>
<name>A0A9Q0N4D5_9DIPT</name>
<evidence type="ECO:0000259" key="13">
    <source>
        <dbReference type="PROSITE" id="PS50850"/>
    </source>
</evidence>
<keyword evidence="4 12" id="KW-0812">Transmembrane</keyword>
<keyword evidence="7" id="KW-0915">Sodium</keyword>
<dbReference type="FunFam" id="1.20.120.540:FF:000001">
    <property type="entry name" value="Blast:Putative inorganic phosphate cotransporter"/>
    <property type="match status" value="1"/>
</dbReference>
<evidence type="ECO:0000313" key="14">
    <source>
        <dbReference type="EMBL" id="KAJ6642399.1"/>
    </source>
</evidence>
<evidence type="ECO:0000256" key="5">
    <source>
        <dbReference type="ARBA" id="ARBA00022847"/>
    </source>
</evidence>
<comment type="similarity">
    <text evidence="2">Belongs to the major facilitator superfamily. Sodium/anion cotransporter family.</text>
</comment>
<dbReference type="SUPFAM" id="SSF103473">
    <property type="entry name" value="MFS general substrate transporter"/>
    <property type="match status" value="1"/>
</dbReference>
<dbReference type="GO" id="GO:0015293">
    <property type="term" value="F:symporter activity"/>
    <property type="evidence" value="ECO:0007669"/>
    <property type="project" value="UniProtKB-KW"/>
</dbReference>
<dbReference type="InterPro" id="IPR020846">
    <property type="entry name" value="MFS_dom"/>
</dbReference>
<feature type="transmembrane region" description="Helical" evidence="12">
    <location>
        <begin position="169"/>
        <end position="188"/>
    </location>
</feature>
<keyword evidence="3" id="KW-0813">Transport</keyword>
<dbReference type="GO" id="GO:0006820">
    <property type="term" value="P:monoatomic anion transport"/>
    <property type="evidence" value="ECO:0007669"/>
    <property type="project" value="TreeGrafter"/>
</dbReference>
<evidence type="ECO:0000256" key="10">
    <source>
        <dbReference type="ARBA" id="ARBA00054632"/>
    </source>
</evidence>
<protein>
    <recommendedName>
        <fullName evidence="11">Putative inorganic phosphate cotransporter</fullName>
    </recommendedName>
</protein>
<evidence type="ECO:0000256" key="2">
    <source>
        <dbReference type="ARBA" id="ARBA00008586"/>
    </source>
</evidence>
<evidence type="ECO:0000256" key="8">
    <source>
        <dbReference type="ARBA" id="ARBA00023136"/>
    </source>
</evidence>
<keyword evidence="5" id="KW-0769">Symport</keyword>
<keyword evidence="8 12" id="KW-0472">Membrane</keyword>
<comment type="subcellular location">
    <subcellularLocation>
        <location evidence="1">Membrane</location>
        <topology evidence="1">Multi-pass membrane protein</topology>
    </subcellularLocation>
</comment>
<evidence type="ECO:0000313" key="15">
    <source>
        <dbReference type="Proteomes" id="UP001151699"/>
    </source>
</evidence>
<dbReference type="PANTHER" id="PTHR11662:SF280">
    <property type="entry name" value="FI21844P1-RELATED"/>
    <property type="match status" value="1"/>
</dbReference>
<dbReference type="Gene3D" id="1.20.1250.20">
    <property type="entry name" value="MFS general substrate transporter like domains"/>
    <property type="match status" value="2"/>
</dbReference>
<dbReference type="OrthoDB" id="2985014at2759"/>
<feature type="transmembrane region" description="Helical" evidence="12">
    <location>
        <begin position="137"/>
        <end position="163"/>
    </location>
</feature>
<keyword evidence="9" id="KW-0406">Ion transport</keyword>
<dbReference type="InterPro" id="IPR036259">
    <property type="entry name" value="MFS_trans_sf"/>
</dbReference>
<keyword evidence="9" id="KW-0739">Sodium transport</keyword>
<evidence type="ECO:0000256" key="6">
    <source>
        <dbReference type="ARBA" id="ARBA00022989"/>
    </source>
</evidence>
<feature type="domain" description="Major facilitator superfamily (MFS) profile" evidence="13">
    <location>
        <begin position="1"/>
        <end position="413"/>
    </location>
</feature>
<evidence type="ECO:0000256" key="3">
    <source>
        <dbReference type="ARBA" id="ARBA00022448"/>
    </source>
</evidence>
<dbReference type="FunFam" id="1.20.1250.20:FF:000003">
    <property type="entry name" value="Solute carrier family 17 member 3"/>
    <property type="match status" value="1"/>
</dbReference>
<evidence type="ECO:0000256" key="12">
    <source>
        <dbReference type="SAM" id="Phobius"/>
    </source>
</evidence>
<dbReference type="InterPro" id="IPR050382">
    <property type="entry name" value="MFS_Na/Anion_cotransporter"/>
</dbReference>
<dbReference type="PROSITE" id="PS50850">
    <property type="entry name" value="MFS"/>
    <property type="match status" value="1"/>
</dbReference>
<dbReference type="InterPro" id="IPR011701">
    <property type="entry name" value="MFS"/>
</dbReference>
<dbReference type="GO" id="GO:0016020">
    <property type="term" value="C:membrane"/>
    <property type="evidence" value="ECO:0007669"/>
    <property type="project" value="UniProtKB-SubCell"/>
</dbReference>
<gene>
    <name evidence="14" type="primary">Picot_3</name>
    <name evidence="14" type="ORF">Bhyg_07347</name>
</gene>
<accession>A0A9Q0N4D5</accession>
<comment type="function">
    <text evidence="10">May be an inorganic phosphate cotransporter.</text>
</comment>
<dbReference type="PANTHER" id="PTHR11662">
    <property type="entry name" value="SOLUTE CARRIER FAMILY 17"/>
    <property type="match status" value="1"/>
</dbReference>
<evidence type="ECO:0000256" key="4">
    <source>
        <dbReference type="ARBA" id="ARBA00022692"/>
    </source>
</evidence>
<evidence type="ECO:0000256" key="1">
    <source>
        <dbReference type="ARBA" id="ARBA00004141"/>
    </source>
</evidence>
<dbReference type="EMBL" id="WJQU01000002">
    <property type="protein sequence ID" value="KAJ6642399.1"/>
    <property type="molecule type" value="Genomic_DNA"/>
</dbReference>
<keyword evidence="6 12" id="KW-1133">Transmembrane helix</keyword>
<comment type="caution">
    <text evidence="14">The sequence shown here is derived from an EMBL/GenBank/DDBJ whole genome shotgun (WGS) entry which is preliminary data.</text>
</comment>
<evidence type="ECO:0000256" key="9">
    <source>
        <dbReference type="ARBA" id="ARBA00023201"/>
    </source>
</evidence>
<feature type="transmembrane region" description="Helical" evidence="12">
    <location>
        <begin position="232"/>
        <end position="249"/>
    </location>
</feature>
<feature type="transmembrane region" description="Helical" evidence="12">
    <location>
        <begin position="50"/>
        <end position="70"/>
    </location>
</feature>
<organism evidence="14 15">
    <name type="scientific">Pseudolycoriella hygida</name>
    <dbReference type="NCBI Taxonomy" id="35572"/>
    <lineage>
        <taxon>Eukaryota</taxon>
        <taxon>Metazoa</taxon>
        <taxon>Ecdysozoa</taxon>
        <taxon>Arthropoda</taxon>
        <taxon>Hexapoda</taxon>
        <taxon>Insecta</taxon>
        <taxon>Pterygota</taxon>
        <taxon>Neoptera</taxon>
        <taxon>Endopterygota</taxon>
        <taxon>Diptera</taxon>
        <taxon>Nematocera</taxon>
        <taxon>Sciaroidea</taxon>
        <taxon>Sciaridae</taxon>
        <taxon>Pseudolycoriella</taxon>
    </lineage>
</organism>
<keyword evidence="15" id="KW-1185">Reference proteome</keyword>
<feature type="transmembrane region" description="Helical" evidence="12">
    <location>
        <begin position="269"/>
        <end position="286"/>
    </location>
</feature>
<dbReference type="GO" id="GO:0006814">
    <property type="term" value="P:sodium ion transport"/>
    <property type="evidence" value="ECO:0007669"/>
    <property type="project" value="UniProtKB-KW"/>
</dbReference>
<dbReference type="Proteomes" id="UP001151699">
    <property type="component" value="Chromosome B"/>
</dbReference>
<feature type="transmembrane region" description="Helical" evidence="12">
    <location>
        <begin position="307"/>
        <end position="326"/>
    </location>
</feature>
<dbReference type="FunFam" id="1.20.1250.20:FF:000144">
    <property type="entry name" value="Picot, isoform B"/>
    <property type="match status" value="1"/>
</dbReference>
<proteinExistence type="inferred from homology"/>
<evidence type="ECO:0000256" key="11">
    <source>
        <dbReference type="ARBA" id="ARBA00068450"/>
    </source>
</evidence>
<evidence type="ECO:0000256" key="7">
    <source>
        <dbReference type="ARBA" id="ARBA00023053"/>
    </source>
</evidence>